<dbReference type="SUPFAM" id="SSF47473">
    <property type="entry name" value="EF-hand"/>
    <property type="match status" value="1"/>
</dbReference>
<gene>
    <name evidence="3" type="ORF">SAMN06265368_2435</name>
</gene>
<evidence type="ECO:0000313" key="4">
    <source>
        <dbReference type="Proteomes" id="UP000219439"/>
    </source>
</evidence>
<dbReference type="OrthoDB" id="7366896at2"/>
<organism evidence="3 4">
    <name type="scientific">Cohaesibacter gelatinilyticus</name>
    <dbReference type="NCBI Taxonomy" id="372072"/>
    <lineage>
        <taxon>Bacteria</taxon>
        <taxon>Pseudomonadati</taxon>
        <taxon>Pseudomonadota</taxon>
        <taxon>Alphaproteobacteria</taxon>
        <taxon>Hyphomicrobiales</taxon>
        <taxon>Cohaesibacteraceae</taxon>
    </lineage>
</organism>
<dbReference type="InterPro" id="IPR002048">
    <property type="entry name" value="EF_hand_dom"/>
</dbReference>
<dbReference type="RefSeq" id="WP_097153707.1">
    <property type="nucleotide sequence ID" value="NZ_OBEL01000002.1"/>
</dbReference>
<feature type="chain" id="PRO_5012786698" evidence="1">
    <location>
        <begin position="23"/>
        <end position="161"/>
    </location>
</feature>
<feature type="signal peptide" evidence="1">
    <location>
        <begin position="1"/>
        <end position="22"/>
    </location>
</feature>
<protein>
    <submittedName>
        <fullName evidence="3">EF hand</fullName>
    </submittedName>
</protein>
<dbReference type="EMBL" id="OBEL01000002">
    <property type="protein sequence ID" value="SNZ19352.1"/>
    <property type="molecule type" value="Genomic_DNA"/>
</dbReference>
<dbReference type="Proteomes" id="UP000219439">
    <property type="component" value="Unassembled WGS sequence"/>
</dbReference>
<dbReference type="InterPro" id="IPR018247">
    <property type="entry name" value="EF_Hand_1_Ca_BS"/>
</dbReference>
<keyword evidence="1" id="KW-0732">Signal</keyword>
<feature type="domain" description="EF-hand" evidence="2">
    <location>
        <begin position="51"/>
        <end position="86"/>
    </location>
</feature>
<dbReference type="AlphaFoldDB" id="A0A285PC96"/>
<dbReference type="PROSITE" id="PS50222">
    <property type="entry name" value="EF_HAND_2"/>
    <property type="match status" value="2"/>
</dbReference>
<sequence length="161" mass="18179">MKYLTTRALILFMTIAAVPTQADEATPGGGLAKDIYGSIEDNPNGRVDLGEFINFGRSIFDSMDSDESGHVDFSEFTEWDFGFNFIAEEKGQEQAYKAAQKIIFAFWDRDGDGKLQLKEYHKSMNWDFNRADLNDDAFLSRNEFLEGYIVNVAYRAAIAGL</sequence>
<evidence type="ECO:0000259" key="2">
    <source>
        <dbReference type="PROSITE" id="PS50222"/>
    </source>
</evidence>
<evidence type="ECO:0000313" key="3">
    <source>
        <dbReference type="EMBL" id="SNZ19352.1"/>
    </source>
</evidence>
<evidence type="ECO:0000256" key="1">
    <source>
        <dbReference type="SAM" id="SignalP"/>
    </source>
</evidence>
<dbReference type="Pfam" id="PF13202">
    <property type="entry name" value="EF-hand_5"/>
    <property type="match status" value="2"/>
</dbReference>
<dbReference type="InterPro" id="IPR011992">
    <property type="entry name" value="EF-hand-dom_pair"/>
</dbReference>
<dbReference type="PROSITE" id="PS00018">
    <property type="entry name" value="EF_HAND_1"/>
    <property type="match status" value="2"/>
</dbReference>
<dbReference type="Gene3D" id="1.10.238.10">
    <property type="entry name" value="EF-hand"/>
    <property type="match status" value="1"/>
</dbReference>
<feature type="domain" description="EF-hand" evidence="2">
    <location>
        <begin position="95"/>
        <end position="130"/>
    </location>
</feature>
<proteinExistence type="predicted"/>
<keyword evidence="4" id="KW-1185">Reference proteome</keyword>
<accession>A0A285PC96</accession>
<name>A0A285PC96_9HYPH</name>
<reference evidence="3 4" key="1">
    <citation type="submission" date="2017-09" db="EMBL/GenBank/DDBJ databases">
        <authorList>
            <person name="Ehlers B."/>
            <person name="Leendertz F.H."/>
        </authorList>
    </citation>
    <scope>NUCLEOTIDE SEQUENCE [LARGE SCALE GENOMIC DNA]</scope>
    <source>
        <strain evidence="3 4">DSM 18289</strain>
    </source>
</reference>
<dbReference type="GO" id="GO:0005509">
    <property type="term" value="F:calcium ion binding"/>
    <property type="evidence" value="ECO:0007669"/>
    <property type="project" value="InterPro"/>
</dbReference>